<sequence length="722" mass="83313">MEVKEGCRNNQGPPPSPHLLCLDGEKMALFSITQIGGEKDVKTTPPELRGKKVITSCHGWLILRDVDVDVDEKEEYNADVDEEEEYYHYSLWNPLTLEFICLPAFHLKPEQELRECILTSPPGNDDSMLLFFEKKVPSFIFYRIGDEHWTHQPITADFETDYLTNFVVCNGTLYCSTDKRGNIVRIDTSASDRHLLLVFFDASRPEPREFAVCDILYRAESFGELFEIHVLLEGTLWNKVHALEVFRLDFSSMEWRRVESFEDRAFFLVGRSFFSCQAIGSGVKGNHVYFTLSEDRSLYSFNMEDKTVSVALPCSNLSISCEPILLLPDLRNDNIEGKNNDLDVGRKVIKSEKRQVVKRPPPTEAEAEAETAMGDFGKLPLDMVFEIGRCLILGDYMNFRAVNKMCHLAAPSIQWRRVGLKGFTDYNCLPPWFTSFKKGDAICNFFSPFRAENYFVSIPNNELKDAKMCYSRDGWCLMLRGQSSLFLWNPIVEGIFVLPDLLCKWDQVVGCSISSFIDSVVLIRDDFSIDFIFLEESEWSSFSISGSCDHYFWVSIPAFYEGAFYFFFEDGNLAIFKIEEEPFFQILKQLKSPCSFHQIFLLQCDGMLLSVLVGFLGEWILVFKLDFSKMAWVEVENLGKNTLFISRFSSFSMRAPSPEMENRIYFPRFYEKDGNIIYYSLSTGKLHSHGTEEVLENFYNTKEKLSSNWIEPSWNWDVYNGS</sequence>
<dbReference type="Pfam" id="PF03478">
    <property type="entry name" value="Beta-prop_KIB1-4"/>
    <property type="match status" value="2"/>
</dbReference>
<keyword evidence="3" id="KW-1185">Reference proteome</keyword>
<evidence type="ECO:0000313" key="2">
    <source>
        <dbReference type="EMBL" id="GKV15653.1"/>
    </source>
</evidence>
<dbReference type="PANTHER" id="PTHR33127">
    <property type="entry name" value="TRANSMEMBRANE PROTEIN"/>
    <property type="match status" value="1"/>
</dbReference>
<comment type="caution">
    <text evidence="2">The sequence shown here is derived from an EMBL/GenBank/DDBJ whole genome shotgun (WGS) entry which is preliminary data.</text>
</comment>
<organism evidence="2 3">
    <name type="scientific">Rubroshorea leprosula</name>
    <dbReference type="NCBI Taxonomy" id="152421"/>
    <lineage>
        <taxon>Eukaryota</taxon>
        <taxon>Viridiplantae</taxon>
        <taxon>Streptophyta</taxon>
        <taxon>Embryophyta</taxon>
        <taxon>Tracheophyta</taxon>
        <taxon>Spermatophyta</taxon>
        <taxon>Magnoliopsida</taxon>
        <taxon>eudicotyledons</taxon>
        <taxon>Gunneridae</taxon>
        <taxon>Pentapetalae</taxon>
        <taxon>rosids</taxon>
        <taxon>malvids</taxon>
        <taxon>Malvales</taxon>
        <taxon>Dipterocarpaceae</taxon>
        <taxon>Rubroshorea</taxon>
    </lineage>
</organism>
<dbReference type="PANTHER" id="PTHR33127:SF5">
    <property type="entry name" value="TRANSMEMBRANE PROTEIN"/>
    <property type="match status" value="1"/>
</dbReference>
<dbReference type="Proteomes" id="UP001054252">
    <property type="component" value="Unassembled WGS sequence"/>
</dbReference>
<evidence type="ECO:0000259" key="1">
    <source>
        <dbReference type="Pfam" id="PF03478"/>
    </source>
</evidence>
<dbReference type="EMBL" id="BPVZ01000044">
    <property type="protein sequence ID" value="GKV15653.1"/>
    <property type="molecule type" value="Genomic_DNA"/>
</dbReference>
<name>A0AAV5JM15_9ROSI</name>
<protein>
    <recommendedName>
        <fullName evidence="1">KIB1-4 beta-propeller domain-containing protein</fullName>
    </recommendedName>
</protein>
<dbReference type="AlphaFoldDB" id="A0AAV5JM15"/>
<reference evidence="2 3" key="1">
    <citation type="journal article" date="2021" name="Commun. Biol.">
        <title>The genome of Shorea leprosula (Dipterocarpaceae) highlights the ecological relevance of drought in aseasonal tropical rainforests.</title>
        <authorList>
            <person name="Ng K.K.S."/>
            <person name="Kobayashi M.J."/>
            <person name="Fawcett J.A."/>
            <person name="Hatakeyama M."/>
            <person name="Paape T."/>
            <person name="Ng C.H."/>
            <person name="Ang C.C."/>
            <person name="Tnah L.H."/>
            <person name="Lee C.T."/>
            <person name="Nishiyama T."/>
            <person name="Sese J."/>
            <person name="O'Brien M.J."/>
            <person name="Copetti D."/>
            <person name="Mohd Noor M.I."/>
            <person name="Ong R.C."/>
            <person name="Putra M."/>
            <person name="Sireger I.Z."/>
            <person name="Indrioko S."/>
            <person name="Kosugi Y."/>
            <person name="Izuno A."/>
            <person name="Isagi Y."/>
            <person name="Lee S.L."/>
            <person name="Shimizu K.K."/>
        </authorList>
    </citation>
    <scope>NUCLEOTIDE SEQUENCE [LARGE SCALE GENOMIC DNA]</scope>
    <source>
        <strain evidence="2">214</strain>
    </source>
</reference>
<proteinExistence type="predicted"/>
<feature type="domain" description="KIB1-4 beta-propeller" evidence="1">
    <location>
        <begin position="30"/>
        <end position="299"/>
    </location>
</feature>
<evidence type="ECO:0000313" key="3">
    <source>
        <dbReference type="Proteomes" id="UP001054252"/>
    </source>
</evidence>
<accession>A0AAV5JM15</accession>
<dbReference type="InterPro" id="IPR005174">
    <property type="entry name" value="KIB1-4_b-propeller"/>
</dbReference>
<feature type="domain" description="KIB1-4 beta-propeller" evidence="1">
    <location>
        <begin position="445"/>
        <end position="679"/>
    </location>
</feature>
<gene>
    <name evidence="2" type="ORF">SLEP1_g26423</name>
</gene>